<evidence type="ECO:0000256" key="2">
    <source>
        <dbReference type="ARBA" id="ARBA00023125"/>
    </source>
</evidence>
<evidence type="ECO:0000256" key="3">
    <source>
        <dbReference type="ARBA" id="ARBA00023163"/>
    </source>
</evidence>
<name>A0A563E534_9MICO</name>
<keyword evidence="1" id="KW-0805">Transcription regulation</keyword>
<reference evidence="5 6" key="2">
    <citation type="submission" date="2019-08" db="EMBL/GenBank/DDBJ databases">
        <title>Jejuicoccus antrihumi gen. nov., sp. nov., a new member of the family Dermacoccaceae isolated from a cave.</title>
        <authorList>
            <person name="Schumann P."/>
            <person name="Kim I.S."/>
        </authorList>
    </citation>
    <scope>NUCLEOTIDE SEQUENCE [LARGE SCALE GENOMIC DNA]</scope>
    <source>
        <strain evidence="5 6">C5-26</strain>
    </source>
</reference>
<dbReference type="Gene3D" id="1.10.10.10">
    <property type="entry name" value="Winged helix-like DNA-binding domain superfamily/Winged helix DNA-binding domain"/>
    <property type="match status" value="1"/>
</dbReference>
<dbReference type="GO" id="GO:0003700">
    <property type="term" value="F:DNA-binding transcription factor activity"/>
    <property type="evidence" value="ECO:0007669"/>
    <property type="project" value="InterPro"/>
</dbReference>
<evidence type="ECO:0000313" key="5">
    <source>
        <dbReference type="EMBL" id="TWP36984.1"/>
    </source>
</evidence>
<gene>
    <name evidence="5" type="ORF">FGL98_07975</name>
</gene>
<evidence type="ECO:0000313" key="6">
    <source>
        <dbReference type="Proteomes" id="UP000320244"/>
    </source>
</evidence>
<dbReference type="InterPro" id="IPR051011">
    <property type="entry name" value="Metal_resp_trans_reg"/>
</dbReference>
<dbReference type="InterPro" id="IPR036390">
    <property type="entry name" value="WH_DNA-bd_sf"/>
</dbReference>
<dbReference type="PANTHER" id="PTHR43132:SF6">
    <property type="entry name" value="HTH-TYPE TRANSCRIPTIONAL REPRESSOR CZRA"/>
    <property type="match status" value="1"/>
</dbReference>
<organism evidence="5 6">
    <name type="scientific">Leekyejoonella antrihumi</name>
    <dbReference type="NCBI Taxonomy" id="1660198"/>
    <lineage>
        <taxon>Bacteria</taxon>
        <taxon>Bacillati</taxon>
        <taxon>Actinomycetota</taxon>
        <taxon>Actinomycetes</taxon>
        <taxon>Micrococcales</taxon>
        <taxon>Dermacoccaceae</taxon>
        <taxon>Leekyejoonella</taxon>
    </lineage>
</organism>
<keyword evidence="3" id="KW-0804">Transcription</keyword>
<reference evidence="5 6" key="1">
    <citation type="submission" date="2019-05" db="EMBL/GenBank/DDBJ databases">
        <authorList>
            <person name="Lee S.D."/>
        </authorList>
    </citation>
    <scope>NUCLEOTIDE SEQUENCE [LARGE SCALE GENOMIC DNA]</scope>
    <source>
        <strain evidence="5 6">C5-26</strain>
    </source>
</reference>
<proteinExistence type="predicted"/>
<evidence type="ECO:0000259" key="4">
    <source>
        <dbReference type="SMART" id="SM00418"/>
    </source>
</evidence>
<sequence length="176" mass="18491">MSRKVARIAVGREEVVRRAPSPTCTPIFRWRDGCIEVAHRPQQPDGDLAGRGLLFIPSVFIGSGLALGLEPPWPPALDYPARGVAALWSTSPPPTTRALAELLGRTPALVLMAVEEPASTTQLAATHGLALGSVGHHLAALRRAGLISGSRVGRSVLYRRTPVGDALVAIAGSNDT</sequence>
<dbReference type="InterPro" id="IPR011991">
    <property type="entry name" value="ArsR-like_HTH"/>
</dbReference>
<evidence type="ECO:0000256" key="1">
    <source>
        <dbReference type="ARBA" id="ARBA00023015"/>
    </source>
</evidence>
<feature type="domain" description="HTH arsR-type" evidence="4">
    <location>
        <begin position="98"/>
        <end position="172"/>
    </location>
</feature>
<dbReference type="SMART" id="SM00418">
    <property type="entry name" value="HTH_ARSR"/>
    <property type="match status" value="1"/>
</dbReference>
<dbReference type="SUPFAM" id="SSF46785">
    <property type="entry name" value="Winged helix' DNA-binding domain"/>
    <property type="match status" value="1"/>
</dbReference>
<dbReference type="EMBL" id="VCQV01000008">
    <property type="protein sequence ID" value="TWP36984.1"/>
    <property type="molecule type" value="Genomic_DNA"/>
</dbReference>
<keyword evidence="2" id="KW-0238">DNA-binding</keyword>
<keyword evidence="6" id="KW-1185">Reference proteome</keyword>
<accession>A0A563E534</accession>
<dbReference type="InterPro" id="IPR001845">
    <property type="entry name" value="HTH_ArsR_DNA-bd_dom"/>
</dbReference>
<protein>
    <submittedName>
        <fullName evidence="5">Winged helix-turn-helix transcriptional regulator</fullName>
    </submittedName>
</protein>
<dbReference type="Proteomes" id="UP000320244">
    <property type="component" value="Unassembled WGS sequence"/>
</dbReference>
<dbReference type="InterPro" id="IPR036388">
    <property type="entry name" value="WH-like_DNA-bd_sf"/>
</dbReference>
<dbReference type="CDD" id="cd00090">
    <property type="entry name" value="HTH_ARSR"/>
    <property type="match status" value="1"/>
</dbReference>
<dbReference type="OrthoDB" id="3460651at2"/>
<comment type="caution">
    <text evidence="5">The sequence shown here is derived from an EMBL/GenBank/DDBJ whole genome shotgun (WGS) entry which is preliminary data.</text>
</comment>
<dbReference type="AlphaFoldDB" id="A0A563E534"/>
<dbReference type="RefSeq" id="WP_146316227.1">
    <property type="nucleotide sequence ID" value="NZ_VCQV01000008.1"/>
</dbReference>
<dbReference type="Pfam" id="PF01022">
    <property type="entry name" value="HTH_5"/>
    <property type="match status" value="1"/>
</dbReference>
<dbReference type="PANTHER" id="PTHR43132">
    <property type="entry name" value="ARSENICAL RESISTANCE OPERON REPRESSOR ARSR-RELATED"/>
    <property type="match status" value="1"/>
</dbReference>
<dbReference type="GO" id="GO:0003677">
    <property type="term" value="F:DNA binding"/>
    <property type="evidence" value="ECO:0007669"/>
    <property type="project" value="UniProtKB-KW"/>
</dbReference>